<accession>A0AAP2W6K8</accession>
<protein>
    <submittedName>
        <fullName evidence="1">Uncharacterized protein</fullName>
    </submittedName>
</protein>
<organism evidence="1 2">
    <name type="scientific">Methanooceanicella nereidis</name>
    <dbReference type="NCBI Taxonomy" id="2052831"/>
    <lineage>
        <taxon>Archaea</taxon>
        <taxon>Methanobacteriati</taxon>
        <taxon>Methanobacteriota</taxon>
        <taxon>Stenosarchaea group</taxon>
        <taxon>Methanomicrobia</taxon>
        <taxon>Methanocellales</taxon>
        <taxon>Methanocellaceae</taxon>
        <taxon>Methanooceanicella</taxon>
    </lineage>
</organism>
<keyword evidence="2" id="KW-1185">Reference proteome</keyword>
<dbReference type="RefSeq" id="WP_230742245.1">
    <property type="nucleotide sequence ID" value="NZ_PGCK01000008.1"/>
</dbReference>
<dbReference type="AlphaFoldDB" id="A0AAP2W6K8"/>
<sequence>MIKKTGIRFAMAILFVAAAATAMFAATACAAENPYEQQILQARYDQVSATVNFNTAVMGDVVELVPQAAGLNEHIDRLNSDLSTLYTYVEASDKGGFNGYLQDTVRPDLNAANDALKDARKNFKDWNVTRDTIQELRDRYVEHKAEFEAQVNSAKLQLGNIKLGYYNDVMAKTDERMSKLNEKGVDTNGMMCVKSGAISNVITPLQNAVSSGDGNAVKNELRTRCMFNGAQYSFHYAAKIDLEALKAITSAIADNATQAGYGDEIAEVNAKLSAAENTLNEVGTSPYTDAQKEQIWNNLKDASGLIRSIIQGMNGNCRQE</sequence>
<evidence type="ECO:0000313" key="1">
    <source>
        <dbReference type="EMBL" id="MCD1295392.1"/>
    </source>
</evidence>
<gene>
    <name evidence="1" type="ORF">CUJ83_10320</name>
</gene>
<dbReference type="PROSITE" id="PS51257">
    <property type="entry name" value="PROKAR_LIPOPROTEIN"/>
    <property type="match status" value="1"/>
</dbReference>
<dbReference type="Proteomes" id="UP001320159">
    <property type="component" value="Unassembled WGS sequence"/>
</dbReference>
<name>A0AAP2W6K8_9EURY</name>
<proteinExistence type="predicted"/>
<comment type="caution">
    <text evidence="1">The sequence shown here is derived from an EMBL/GenBank/DDBJ whole genome shotgun (WGS) entry which is preliminary data.</text>
</comment>
<dbReference type="EMBL" id="PGCK01000008">
    <property type="protein sequence ID" value="MCD1295392.1"/>
    <property type="molecule type" value="Genomic_DNA"/>
</dbReference>
<evidence type="ECO:0000313" key="2">
    <source>
        <dbReference type="Proteomes" id="UP001320159"/>
    </source>
</evidence>
<reference evidence="1 2" key="1">
    <citation type="submission" date="2017-11" db="EMBL/GenBank/DDBJ databases">
        <title>Isolation and Characterization of Family Methanocellaceae Species from Potential Methane Hydrate Area Offshore Southwestern Taiwan.</title>
        <authorList>
            <person name="Zhang W.-L."/>
            <person name="Chen W.-C."/>
            <person name="Lai M.-C."/>
            <person name="Chen S.-C."/>
        </authorList>
    </citation>
    <scope>NUCLEOTIDE SEQUENCE [LARGE SCALE GENOMIC DNA]</scope>
    <source>
        <strain evidence="1 2">CWC-04</strain>
    </source>
</reference>